<feature type="binding site" evidence="5">
    <location>
        <position position="496"/>
    </location>
    <ligand>
        <name>ATP</name>
        <dbReference type="ChEBI" id="CHEBI:30616"/>
    </ligand>
</feature>
<feature type="binding site" evidence="5">
    <location>
        <position position="414"/>
    </location>
    <ligand>
        <name>ATP</name>
        <dbReference type="ChEBI" id="CHEBI:30616"/>
    </ligand>
</feature>
<evidence type="ECO:0000256" key="7">
    <source>
        <dbReference type="RuleBase" id="RU003387"/>
    </source>
</evidence>
<dbReference type="NCBIfam" id="TIGR02348">
    <property type="entry name" value="GroEL"/>
    <property type="match status" value="1"/>
</dbReference>
<dbReference type="InterPro" id="IPR001844">
    <property type="entry name" value="Cpn60/GroEL"/>
</dbReference>
<name>A0A2U9NM60_9STRA</name>
<dbReference type="AlphaFoldDB" id="A0A2U9NM60"/>
<dbReference type="NCBIfam" id="NF009487">
    <property type="entry name" value="PRK12849.1"/>
    <property type="match status" value="1"/>
</dbReference>
<feature type="binding site" evidence="5">
    <location>
        <begin position="86"/>
        <end position="90"/>
    </location>
    <ligand>
        <name>ATP</name>
        <dbReference type="ChEBI" id="CHEBI:30616"/>
    </ligand>
</feature>
<dbReference type="CDD" id="cd03344">
    <property type="entry name" value="GroEL"/>
    <property type="match status" value="1"/>
</dbReference>
<sequence>MSKKILYQDDARRALERGMGIMVEAVSVTLGPKGRNVVLEKSYGSPQIVNDGITIAKEISLEDHIENTGVALIRQAAAKTNDVAGDGTTTATVLAYAMVKAGLKNVAAGANPISLKLGMEKATQYLVTQINEFAQPVEDIQSIQQVASISSGNDDTIGCLIADALAKVGKEGVISLEEGKGIITELEITEGMKLENGFISPYFITNTDKMEALYENPLILLTDKRITLVQQDLLPVLEQVTKTKRPLLIIAQDIEKEALATLILNKLRGIVDVVAIRAPGFGELRKLILEDIAILTGGSVITQDAGLSLDNIQLNLLGEARRVIITKDSSTIVAEGTEKAIKIRCEQLRKQINLADTDYEKERLQDRIAKLSGGIAVIKVGAVTETEMKDKKLRLEDAINATRAAVEEGIVPGGGATFVHLSQIIKAWAKNNLKDDELIGAIIISNAILAPLKRIAENAGINGAVIVEQVQQENFELGYNAAKNTFGNMYELGIIDPAKVTRSALQNATSIASMILTTECIIVDQA</sequence>
<dbReference type="PRINTS" id="PR00298">
    <property type="entry name" value="CHAPERONIN60"/>
</dbReference>
<keyword evidence="3 5" id="KW-0067">ATP-binding</keyword>
<keyword evidence="8" id="KW-0934">Plastid</keyword>
<dbReference type="InterPro" id="IPR027413">
    <property type="entry name" value="GROEL-like_equatorial_sf"/>
</dbReference>
<dbReference type="InterPro" id="IPR018370">
    <property type="entry name" value="Chaperonin_Cpn60_CS"/>
</dbReference>
<comment type="subcellular location">
    <subcellularLocation>
        <location evidence="5 7">Plastid</location>
        <location evidence="5 7">Chloroplast</location>
    </subcellularLocation>
</comment>
<dbReference type="GO" id="GO:0140662">
    <property type="term" value="F:ATP-dependent protein folding chaperone"/>
    <property type="evidence" value="ECO:0007669"/>
    <property type="project" value="InterPro"/>
</dbReference>
<gene>
    <name evidence="5 8" type="primary">groEL</name>
    <name evidence="5" type="synonym">groL</name>
</gene>
<dbReference type="GO" id="GO:0051082">
    <property type="term" value="F:unfolded protein binding"/>
    <property type="evidence" value="ECO:0007669"/>
    <property type="project" value="UniProtKB-UniRule"/>
</dbReference>
<comment type="subunit">
    <text evidence="5 7">Forms a cylinder of 14 subunits composed of two heptameric rings stacked back-to-back. Interacts with the co-chaperonin GroES.</text>
</comment>
<comment type="similarity">
    <text evidence="1 5 6">Belongs to the chaperonin (HSP60) family.</text>
</comment>
<dbReference type="GO" id="GO:0042026">
    <property type="term" value="P:protein refolding"/>
    <property type="evidence" value="ECO:0007669"/>
    <property type="project" value="UniProtKB-UniRule"/>
</dbReference>
<feature type="binding site" evidence="5">
    <location>
        <begin position="480"/>
        <end position="482"/>
    </location>
    <ligand>
        <name>ATP</name>
        <dbReference type="ChEBI" id="CHEBI:30616"/>
    </ligand>
</feature>
<keyword evidence="2 5" id="KW-0547">Nucleotide-binding</keyword>
<keyword evidence="5" id="KW-0413">Isomerase</keyword>
<evidence type="ECO:0000256" key="1">
    <source>
        <dbReference type="ARBA" id="ARBA00006607"/>
    </source>
</evidence>
<dbReference type="Gene3D" id="3.50.7.10">
    <property type="entry name" value="GroEL"/>
    <property type="match status" value="1"/>
</dbReference>
<organism evidence="8">
    <name type="scientific">Proboscia sp</name>
    <dbReference type="NCBI Taxonomy" id="1923967"/>
    <lineage>
        <taxon>Eukaryota</taxon>
        <taxon>Sar</taxon>
        <taxon>Stramenopiles</taxon>
        <taxon>Ochrophyta</taxon>
        <taxon>Bacillariophyta</taxon>
        <taxon>Coscinodiscophyceae</taxon>
        <taxon>Rhizosoleniophycidae</taxon>
        <taxon>Rhizosoleniales</taxon>
        <taxon>Rhizosoleniaceae</taxon>
        <taxon>Proboscia</taxon>
    </lineage>
</organism>
<dbReference type="PANTHER" id="PTHR45633">
    <property type="entry name" value="60 KDA HEAT SHOCK PROTEIN, MITOCHONDRIAL"/>
    <property type="match status" value="1"/>
</dbReference>
<dbReference type="SUPFAM" id="SSF52029">
    <property type="entry name" value="GroEL apical domain-like"/>
    <property type="match status" value="1"/>
</dbReference>
<comment type="function">
    <text evidence="5 7">Together with its co-chaperonin GroES, plays an essential role in assisting protein folding. The GroEL-GroES system forms a nano-cage that allows encapsulation of the non-native substrate proteins and provides a physical environment optimized to promote and accelerate protein folding.</text>
</comment>
<dbReference type="GO" id="GO:0005524">
    <property type="term" value="F:ATP binding"/>
    <property type="evidence" value="ECO:0007669"/>
    <property type="project" value="UniProtKB-UniRule"/>
</dbReference>
<dbReference type="HAMAP" id="MF_00600">
    <property type="entry name" value="CH60"/>
    <property type="match status" value="1"/>
</dbReference>
<evidence type="ECO:0000256" key="3">
    <source>
        <dbReference type="ARBA" id="ARBA00022840"/>
    </source>
</evidence>
<dbReference type="Gene3D" id="3.30.260.10">
    <property type="entry name" value="TCP-1-like chaperonin intermediate domain"/>
    <property type="match status" value="1"/>
</dbReference>
<dbReference type="InterPro" id="IPR027410">
    <property type="entry name" value="TCP-1-like_intermed_sf"/>
</dbReference>
<dbReference type="NCBIfam" id="NF009488">
    <property type="entry name" value="PRK12850.1"/>
    <property type="match status" value="1"/>
</dbReference>
<keyword evidence="4 5" id="KW-0143">Chaperone</keyword>
<evidence type="ECO:0000313" key="8">
    <source>
        <dbReference type="EMBL" id="AWT38170.1"/>
    </source>
</evidence>
<keyword evidence="7 8" id="KW-0150">Chloroplast</keyword>
<dbReference type="FunFam" id="3.50.7.10:FF:000001">
    <property type="entry name" value="60 kDa chaperonin"/>
    <property type="match status" value="1"/>
</dbReference>
<reference evidence="8" key="1">
    <citation type="journal article" date="2018" name="Adv. Bot. Res.">
        <title>Evolution of the Plastid Genomes in Diatoms.</title>
        <authorList>
            <person name="Yu M."/>
            <person name="Ashworth M.P."/>
            <person name="Hajrah N.H."/>
            <person name="Khiyami M.A."/>
            <person name="Sabir M.J."/>
            <person name="Alhebshi A.M."/>
            <person name="Al-Malki A.L."/>
            <person name="Sabir J.S.M."/>
            <person name="Theriot E.C."/>
            <person name="Jansen R.K."/>
        </authorList>
    </citation>
    <scope>NUCLEOTIDE SEQUENCE</scope>
</reference>
<evidence type="ECO:0000256" key="6">
    <source>
        <dbReference type="RuleBase" id="RU000418"/>
    </source>
</evidence>
<dbReference type="NCBIfam" id="NF009489">
    <property type="entry name" value="PRK12851.1"/>
    <property type="match status" value="1"/>
</dbReference>
<comment type="caution">
    <text evidence="5">Lacks conserved residue(s) required for the propagation of feature annotation.</text>
</comment>
<dbReference type="InterPro" id="IPR002423">
    <property type="entry name" value="Cpn60/GroEL/TCP-1"/>
</dbReference>
<dbReference type="Gene3D" id="1.10.560.10">
    <property type="entry name" value="GroEL-like equatorial domain"/>
    <property type="match status" value="1"/>
</dbReference>
<dbReference type="Pfam" id="PF00118">
    <property type="entry name" value="Cpn60_TCP1"/>
    <property type="match status" value="1"/>
</dbReference>
<dbReference type="SUPFAM" id="SSF48592">
    <property type="entry name" value="GroEL equatorial domain-like"/>
    <property type="match status" value="2"/>
</dbReference>
<protein>
    <recommendedName>
        <fullName evidence="5">Chaperonin GroEL, chloroplastic</fullName>
        <ecNumber evidence="5">5.6.1.7</ecNumber>
    </recommendedName>
    <alternativeName>
        <fullName evidence="5">60 kDa chaperonin</fullName>
    </alternativeName>
    <alternativeName>
        <fullName evidence="5">Chaperonin-60</fullName>
        <shortName evidence="5">Cpn60</shortName>
    </alternativeName>
</protein>
<dbReference type="GO" id="GO:0009507">
    <property type="term" value="C:chloroplast"/>
    <property type="evidence" value="ECO:0007669"/>
    <property type="project" value="UniProtKB-SubCell"/>
</dbReference>
<dbReference type="NCBIfam" id="NF000592">
    <property type="entry name" value="PRK00013.1"/>
    <property type="match status" value="1"/>
</dbReference>
<evidence type="ECO:0000256" key="4">
    <source>
        <dbReference type="ARBA" id="ARBA00023186"/>
    </source>
</evidence>
<dbReference type="EMBL" id="MG755791">
    <property type="protein sequence ID" value="AWT38170.1"/>
    <property type="molecule type" value="Genomic_DNA"/>
</dbReference>
<evidence type="ECO:0000256" key="2">
    <source>
        <dbReference type="ARBA" id="ARBA00022741"/>
    </source>
</evidence>
<dbReference type="InterPro" id="IPR027409">
    <property type="entry name" value="GroEL-like_apical_dom_sf"/>
</dbReference>
<dbReference type="EC" id="5.6.1.7" evidence="5"/>
<evidence type="ECO:0000256" key="5">
    <source>
        <dbReference type="HAMAP-Rule" id="MF_00600"/>
    </source>
</evidence>
<geneLocation type="chloroplast" evidence="8"/>
<feature type="binding site" evidence="5">
    <location>
        <begin position="29"/>
        <end position="32"/>
    </location>
    <ligand>
        <name>ATP</name>
        <dbReference type="ChEBI" id="CHEBI:30616"/>
    </ligand>
</feature>
<accession>A0A2U9NM60</accession>
<dbReference type="GO" id="GO:0016853">
    <property type="term" value="F:isomerase activity"/>
    <property type="evidence" value="ECO:0007669"/>
    <property type="project" value="UniProtKB-KW"/>
</dbReference>
<proteinExistence type="inferred from homology"/>
<dbReference type="PROSITE" id="PS00296">
    <property type="entry name" value="CHAPERONINS_CPN60"/>
    <property type="match status" value="1"/>
</dbReference>